<feature type="domain" description="PKS/mFAS DH" evidence="11">
    <location>
        <begin position="944"/>
        <end position="1261"/>
    </location>
</feature>
<dbReference type="InterPro" id="IPR016039">
    <property type="entry name" value="Thiolase-like"/>
</dbReference>
<keyword evidence="4" id="KW-0521">NADP</keyword>
<dbReference type="CDD" id="cd02440">
    <property type="entry name" value="AdoMet_MTases"/>
    <property type="match status" value="1"/>
</dbReference>
<dbReference type="InterPro" id="IPR042104">
    <property type="entry name" value="PKS_dehydratase_sf"/>
</dbReference>
<dbReference type="PANTHER" id="PTHR43775:SF29">
    <property type="entry name" value="ASPERFURANONE POLYKETIDE SYNTHASE AFOG-RELATED"/>
    <property type="match status" value="1"/>
</dbReference>
<evidence type="ECO:0000256" key="3">
    <source>
        <dbReference type="ARBA" id="ARBA00022679"/>
    </source>
</evidence>
<dbReference type="Gene3D" id="3.40.50.720">
    <property type="entry name" value="NAD(P)-binding Rossmann-like Domain"/>
    <property type="match status" value="3"/>
</dbReference>
<dbReference type="EMBL" id="WVTB01000081">
    <property type="protein sequence ID" value="KAF3799978.1"/>
    <property type="molecule type" value="Genomic_DNA"/>
</dbReference>
<dbReference type="InterPro" id="IPR049552">
    <property type="entry name" value="PKS_DH_N"/>
</dbReference>
<dbReference type="Pfam" id="PF00550">
    <property type="entry name" value="PP-binding"/>
    <property type="match status" value="1"/>
</dbReference>
<evidence type="ECO:0000256" key="4">
    <source>
        <dbReference type="ARBA" id="ARBA00022857"/>
    </source>
</evidence>
<name>A0A8H4C9K9_COLGL</name>
<dbReference type="PANTHER" id="PTHR43775">
    <property type="entry name" value="FATTY ACID SYNTHASE"/>
    <property type="match status" value="1"/>
</dbReference>
<dbReference type="GO" id="GO:1901336">
    <property type="term" value="P:lactone biosynthetic process"/>
    <property type="evidence" value="ECO:0007669"/>
    <property type="project" value="UniProtKB-ARBA"/>
</dbReference>
<evidence type="ECO:0000256" key="6">
    <source>
        <dbReference type="ARBA" id="ARBA00023268"/>
    </source>
</evidence>
<dbReference type="SMART" id="SM00829">
    <property type="entry name" value="PKS_ER"/>
    <property type="match status" value="1"/>
</dbReference>
<dbReference type="InterPro" id="IPR006162">
    <property type="entry name" value="Ppantetheine_attach_site"/>
</dbReference>
<evidence type="ECO:0000259" key="9">
    <source>
        <dbReference type="PROSITE" id="PS50075"/>
    </source>
</evidence>
<dbReference type="PROSITE" id="PS00606">
    <property type="entry name" value="KS3_1"/>
    <property type="match status" value="1"/>
</dbReference>
<dbReference type="InterPro" id="IPR029063">
    <property type="entry name" value="SAM-dependent_MTases_sf"/>
</dbReference>
<dbReference type="Pfam" id="PF00109">
    <property type="entry name" value="ketoacyl-synt"/>
    <property type="match status" value="1"/>
</dbReference>
<dbReference type="Pfam" id="PF08659">
    <property type="entry name" value="KR"/>
    <property type="match status" value="1"/>
</dbReference>
<accession>A0A8H4C9K9</accession>
<keyword evidence="3" id="KW-0808">Transferase</keyword>
<keyword evidence="7" id="KW-0012">Acyltransferase</keyword>
<dbReference type="FunFam" id="3.40.50.720:FF:000209">
    <property type="entry name" value="Polyketide synthase Pks12"/>
    <property type="match status" value="1"/>
</dbReference>
<dbReference type="InterPro" id="IPR036736">
    <property type="entry name" value="ACP-like_sf"/>
</dbReference>
<dbReference type="InterPro" id="IPR050091">
    <property type="entry name" value="PKS_NRPS_Biosynth_Enz"/>
</dbReference>
<feature type="active site" description="Proton acceptor; for dehydratase activity" evidence="8">
    <location>
        <position position="975"/>
    </location>
</feature>
<dbReference type="InterPro" id="IPR013149">
    <property type="entry name" value="ADH-like_C"/>
</dbReference>
<dbReference type="CDD" id="cd00833">
    <property type="entry name" value="PKS"/>
    <property type="match status" value="1"/>
</dbReference>
<dbReference type="InterPro" id="IPR049900">
    <property type="entry name" value="PKS_mFAS_DH"/>
</dbReference>
<dbReference type="InterPro" id="IPR057326">
    <property type="entry name" value="KR_dom"/>
</dbReference>
<dbReference type="InterPro" id="IPR014030">
    <property type="entry name" value="Ketoacyl_synth_N"/>
</dbReference>
<dbReference type="GO" id="GO:0031177">
    <property type="term" value="F:phosphopantetheine binding"/>
    <property type="evidence" value="ECO:0007669"/>
    <property type="project" value="InterPro"/>
</dbReference>
<evidence type="ECO:0000256" key="2">
    <source>
        <dbReference type="ARBA" id="ARBA00022553"/>
    </source>
</evidence>
<keyword evidence="5" id="KW-0560">Oxidoreductase</keyword>
<dbReference type="SMART" id="SM00822">
    <property type="entry name" value="PKS_KR"/>
    <property type="match status" value="1"/>
</dbReference>
<reference evidence="12" key="2">
    <citation type="submission" date="2020-03" db="EMBL/GenBank/DDBJ databases">
        <authorList>
            <person name="Fu F.-F."/>
            <person name="Chen J."/>
        </authorList>
    </citation>
    <scope>NUCLEOTIDE SEQUENCE</scope>
    <source>
        <strain evidence="12">Lc1</strain>
    </source>
</reference>
<dbReference type="GO" id="GO:0006633">
    <property type="term" value="P:fatty acid biosynthetic process"/>
    <property type="evidence" value="ECO:0007669"/>
    <property type="project" value="InterPro"/>
</dbReference>
<dbReference type="RefSeq" id="XP_045259138.1">
    <property type="nucleotide sequence ID" value="XM_045401213.1"/>
</dbReference>
<dbReference type="Pfam" id="PF00107">
    <property type="entry name" value="ADH_zinc_N"/>
    <property type="match status" value="1"/>
</dbReference>
<reference evidence="12" key="1">
    <citation type="journal article" date="2020" name="Phytopathology">
        <title>Genome sequence and comparative analysis of Colletotrichum gloeosporioides isolated from Liriodendron leaves.</title>
        <authorList>
            <person name="Fu F.F."/>
            <person name="Hao Z."/>
            <person name="Wang P."/>
            <person name="Lu Y."/>
            <person name="Xue L.J."/>
            <person name="Wei G."/>
            <person name="Tian Y."/>
            <person name="Baishi H."/>
            <person name="Xu H."/>
            <person name="Shi J."/>
            <person name="Cheng T."/>
            <person name="Wang G."/>
            <person name="Yi Y."/>
            <person name="Chen J."/>
        </authorList>
    </citation>
    <scope>NUCLEOTIDE SEQUENCE</scope>
    <source>
        <strain evidence="12">Lc1</strain>
    </source>
</reference>
<organism evidence="12 13">
    <name type="scientific">Colletotrichum gloeosporioides</name>
    <name type="common">Anthracnose fungus</name>
    <name type="synonym">Glomerella cingulata</name>
    <dbReference type="NCBI Taxonomy" id="474922"/>
    <lineage>
        <taxon>Eukaryota</taxon>
        <taxon>Fungi</taxon>
        <taxon>Dikarya</taxon>
        <taxon>Ascomycota</taxon>
        <taxon>Pezizomycotina</taxon>
        <taxon>Sordariomycetes</taxon>
        <taxon>Hypocreomycetidae</taxon>
        <taxon>Glomerellales</taxon>
        <taxon>Glomerellaceae</taxon>
        <taxon>Colletotrichum</taxon>
        <taxon>Colletotrichum gloeosporioides species complex</taxon>
    </lineage>
</organism>
<dbReference type="SUPFAM" id="SSF55048">
    <property type="entry name" value="Probable ACP-binding domain of malonyl-CoA ACP transacylase"/>
    <property type="match status" value="1"/>
</dbReference>
<dbReference type="Pfam" id="PF08240">
    <property type="entry name" value="ADH_N"/>
    <property type="match status" value="1"/>
</dbReference>
<keyword evidence="1" id="KW-0596">Phosphopantetheine</keyword>
<evidence type="ECO:0000256" key="5">
    <source>
        <dbReference type="ARBA" id="ARBA00023002"/>
    </source>
</evidence>
<dbReference type="Gene3D" id="1.10.1200.10">
    <property type="entry name" value="ACP-like"/>
    <property type="match status" value="1"/>
</dbReference>
<dbReference type="Gene3D" id="3.90.180.10">
    <property type="entry name" value="Medium-chain alcohol dehydrogenases, catalytic domain"/>
    <property type="match status" value="1"/>
</dbReference>
<dbReference type="Pfam" id="PF14765">
    <property type="entry name" value="PS-DH"/>
    <property type="match status" value="1"/>
</dbReference>
<dbReference type="SMART" id="SM00827">
    <property type="entry name" value="PKS_AT"/>
    <property type="match status" value="1"/>
</dbReference>
<dbReference type="SUPFAM" id="SSF53335">
    <property type="entry name" value="S-adenosyl-L-methionine-dependent methyltransferases"/>
    <property type="match status" value="1"/>
</dbReference>
<dbReference type="InterPro" id="IPR016035">
    <property type="entry name" value="Acyl_Trfase/lysoPLipase"/>
</dbReference>
<dbReference type="Gene3D" id="3.10.129.110">
    <property type="entry name" value="Polyketide synthase dehydratase"/>
    <property type="match status" value="1"/>
</dbReference>
<dbReference type="InterPro" id="IPR011032">
    <property type="entry name" value="GroES-like_sf"/>
</dbReference>
<dbReference type="Gene3D" id="3.40.50.150">
    <property type="entry name" value="Vaccinia Virus protein VP39"/>
    <property type="match status" value="1"/>
</dbReference>
<dbReference type="Proteomes" id="UP000613401">
    <property type="component" value="Unassembled WGS sequence"/>
</dbReference>
<gene>
    <name evidence="12" type="ORF">GCG54_00001086</name>
</gene>
<dbReference type="Gene3D" id="3.40.366.10">
    <property type="entry name" value="Malonyl-Coenzyme A Acyl Carrier Protein, domain 2"/>
    <property type="match status" value="1"/>
</dbReference>
<proteinExistence type="predicted"/>
<dbReference type="PROSITE" id="PS52019">
    <property type="entry name" value="PKS_MFAS_DH"/>
    <property type="match status" value="1"/>
</dbReference>
<dbReference type="InterPro" id="IPR013154">
    <property type="entry name" value="ADH-like_N"/>
</dbReference>
<feature type="region of interest" description="C-terminal hotdog fold" evidence="8">
    <location>
        <begin position="1102"/>
        <end position="1261"/>
    </location>
</feature>
<dbReference type="SUPFAM" id="SSF50129">
    <property type="entry name" value="GroES-like"/>
    <property type="match status" value="1"/>
</dbReference>
<dbReference type="SUPFAM" id="SSF47336">
    <property type="entry name" value="ACP-like"/>
    <property type="match status" value="1"/>
</dbReference>
<keyword evidence="13" id="KW-1185">Reference proteome</keyword>
<protein>
    <submittedName>
        <fullName evidence="12">Compactin diketide synthase mokB</fullName>
    </submittedName>
</protein>
<dbReference type="InterPro" id="IPR013968">
    <property type="entry name" value="PKS_KR"/>
</dbReference>
<dbReference type="Pfam" id="PF16197">
    <property type="entry name" value="KAsynt_C_assoc"/>
    <property type="match status" value="1"/>
</dbReference>
<dbReference type="InterPro" id="IPR013217">
    <property type="entry name" value="Methyltransf_12"/>
</dbReference>
<feature type="region of interest" description="N-terminal hotdog fold" evidence="8">
    <location>
        <begin position="944"/>
        <end position="1076"/>
    </location>
</feature>
<evidence type="ECO:0000259" key="10">
    <source>
        <dbReference type="PROSITE" id="PS52004"/>
    </source>
</evidence>
<dbReference type="InterPro" id="IPR014043">
    <property type="entry name" value="Acyl_transferase_dom"/>
</dbReference>
<dbReference type="InterPro" id="IPR020806">
    <property type="entry name" value="PKS_PP-bd"/>
</dbReference>
<dbReference type="GeneID" id="69008257"/>
<dbReference type="InterPro" id="IPR020843">
    <property type="entry name" value="ER"/>
</dbReference>
<dbReference type="InterPro" id="IPR036291">
    <property type="entry name" value="NAD(P)-bd_dom_sf"/>
</dbReference>
<dbReference type="GO" id="GO:0004315">
    <property type="term" value="F:3-oxoacyl-[acyl-carrier-protein] synthase activity"/>
    <property type="evidence" value="ECO:0007669"/>
    <property type="project" value="InterPro"/>
</dbReference>
<dbReference type="Pfam" id="PF08242">
    <property type="entry name" value="Methyltransf_12"/>
    <property type="match status" value="1"/>
</dbReference>
<dbReference type="InterPro" id="IPR018201">
    <property type="entry name" value="Ketoacyl_synth_AS"/>
</dbReference>
<dbReference type="SMART" id="SM00825">
    <property type="entry name" value="PKS_KS"/>
    <property type="match status" value="1"/>
</dbReference>
<feature type="domain" description="Carrier" evidence="9">
    <location>
        <begin position="2466"/>
        <end position="2543"/>
    </location>
</feature>
<feature type="active site" description="Proton donor; for dehydratase activity" evidence="8">
    <location>
        <position position="1170"/>
    </location>
</feature>
<dbReference type="InterPro" id="IPR001227">
    <property type="entry name" value="Ac_transferase_dom_sf"/>
</dbReference>
<sequence>MATSTSPPVPIAVIGVAYRAPGVGRKGLFDFLSEARSAFSRVPEDRFDHESFHYNDSAKPGALSAKGAYFLPDDIYAFDAPFFNITAEEAVSMDPQIRVLLECAFEAAENAGLPLDRLSGSKTGVFSAQEEAEYGQQMIEDLPTSTKYCITGNAGCMVSNRLSYFFNLRGPSISLDSACSSSGYAVHMACQSLRGGECETAFVGASSLMINHHTMSQLDTLGALSSDGKCFSYDSRANGFGRGEGASCLILKRLDQAIAAGDPVHAVIRNSAANHSGRTRGITLPSQVAQEELLWRVHQEVGLKPAETDVVEGHGTGTPVGDPIDASAAANVIGRDREGKRVYLGSLKSNFGHLHSASGLLSVIKATMMVRLGTIFPNAEFETMNPKIDSSRLEVVRHPTPWVPPESRPRRAVVTNFGFGGSNAAVLIEEYKVNEDSSSPTKTSHPSQMLFPISAQSLASLSSYQSQLASHLEKVSADDSVGGSSSSSSSYLGDLGYTLGLRRTHFAHRMALVAGSLSELREQLVSPSLSSTGGRVSAGQKPAPCFVFTGQGAQSARMAADLGPQYPVFAKAMEDAEKHLRAFGATWSLGEELAKSEGSRINEAEISQPACTAVQLGLVELLRSWGVSPMAVVGHSSGEIAAAYAAGLLSFKTALAVAFFRGRATVELLSQQAENGGERGGMLAVGADVNTADELLRHTASVGRAGIAAINSPNSVTLSGDVAVIDAVERIANAQGIFNRRLRVNVAYHSHHMECVASSYVAAIEPYCADDRKSRLALNGDDEKRKESSLPLFSSVTGQVEGAETVTCAQYWAKNLVSPVRFSDAITLVANESSANVLVEIGPHAALKGPINQTLQSLEQKKDSITYSPSLVRGTDDAKAVLQLAGRLYAMGLGVDFLAVNGTGPKSGHRVLADLPSYEWDKKARFIHRSPVSVGKFHSGHTFTPLLGWKMASQGRDHVFRQVFTLDELPWVRDHKVVGDVLFPFTGFLSLAVDAFRSITTSDAATSFSICEMHIERGLHIKEEQRVDICTKLRPVETGTGHLSSSTWAFEVMTWGEQTSWVTHVHGRIEAGPEGENSLGASESPVWQDAEKILQGVNAAELDEATALSGYDTLDRSGVCYGSSFKNIFEMWRSPGKTVHRTRLRQTNDEEPLSIPKRGSAMTVDPPMLDSVLSSALLAVGDGLPEPRPAFVPTYVRRMQLSNTIPCEPGQLFTTVSHRKTFQEKTGRSDVSIVVWADGPSGSNTRVPCVEMELTYQRINDAGKDDEEDHVKRSLPRGYQEVLVPHVDLSDNKVLSETIMDRSWTPEELLPRHKHNAVGRHFLNRAIQVASGLDETTLPKHLKAFLAWAEVQVRGVVDEPEANAELLQEVAKDDAFGELICAVGNAIPQILRGEVEPLEVMMKNGLLMKHYDDIRTMARGNQALARYIANLGELNPDLRIIEVGAGTGAATTKVLQALSAAEPEEEDNFSAYTYTDISPGFFDAARKKLVRWPQVTYTKLDISQDPAEQGIEVGTYDVVIASNVLHATQDIEETVRNIGSLLRPGTGKLAIVESLPESCDAAFLPYTILPGWWLTEDSWRQGSDGPLMSQETWDRLLVTLGFNGVEGAVADWPGADICIVKTMWSTKLSEDIQDEEEESDAAGEVTICGTIIGEQRQLAGAVQSKLEHLKPQMIKSVPQPQQISDKFCIFLDCGETSFLADVATEEAFAVLRTMVLDTRGLLWVTPDTDNPEFARVQGLLRTLRLEDPTKKLLWLSKAPTSDSTQTAELVVKLTERLVKDSSSSPAELLEQDFVWQDGMFQVPRLRRLPETTRTFAIDKGLPVRREQNLWEGSSPSSALFMTMDTPGVMDSVYFKRHDLMAPAEKPLGDDEIIVKVDACGINFRDVLALLNTIPWSLPGREGAGTVVAAGSNVSHVRPGDSVFYMIAQGGLATHVRIPAAHACKLPSGLSPAEAASMAVAYVTALVCLDDVARLRPGESVLVHAASGAVGQACVRIAQSMGAAVFATAGSEEKRTFVHETLGVPRDHIYSSRKRGFAAGILNVTGGRGVDVVVNSLSGKLLQDTWSLVTEFGRFVEIGKKDILANSHLNMRQFERNVSFFAVDLVPYLSHKSDSIQACLAKTVSLFEANVIQPIQPIHEVPVSDIVSGFRALQSGQNIGKIVAIMGEDDRVVADVASPLRRDDGSALLRGDATYLITGGTGGIGKSLVPWMLENGASNVVVLGRSATTNAEVAKLISEYDSPSTGVHVRPVACDVSSRDSVLSALEAVKDLPPVKGVIHGSMYLRDSIFFNASFDDWKAINGPKIDAAWNLHHLLPDLDFFVALASGANVVGNVGQSIYCQTSSFLDAFAQWRSRAGKPTISISLPVVDDVGYVIQQGMREQLLEKLGFYISIAQVHTVIKGAIIGPSSGLNIDSRAIAFVLYDSPQGKSHGLEERSRYLSALRQKKWRKNKHALDGHVDGEVAAGGELSLLDALAGKVSSITMMSREDVTPTRSLIEYGLDSLVSVELRNWIKREYGADLALTQIVGAPDLQALADVIVARQKA</sequence>
<dbReference type="SMART" id="SM00826">
    <property type="entry name" value="PKS_DH"/>
    <property type="match status" value="1"/>
</dbReference>
<dbReference type="InterPro" id="IPR020841">
    <property type="entry name" value="PKS_Beta-ketoAc_synthase_dom"/>
</dbReference>
<keyword evidence="2" id="KW-0597">Phosphoprotein</keyword>
<dbReference type="InterPro" id="IPR014031">
    <property type="entry name" value="Ketoacyl_synth_C"/>
</dbReference>
<dbReference type="SUPFAM" id="SSF53901">
    <property type="entry name" value="Thiolase-like"/>
    <property type="match status" value="1"/>
</dbReference>
<dbReference type="InterPro" id="IPR032821">
    <property type="entry name" value="PKS_assoc"/>
</dbReference>
<dbReference type="InterPro" id="IPR049551">
    <property type="entry name" value="PKS_DH_C"/>
</dbReference>
<evidence type="ECO:0000256" key="8">
    <source>
        <dbReference type="PROSITE-ProRule" id="PRU01363"/>
    </source>
</evidence>
<evidence type="ECO:0000256" key="1">
    <source>
        <dbReference type="ARBA" id="ARBA00022450"/>
    </source>
</evidence>
<feature type="domain" description="Ketosynthase family 3 (KS3)" evidence="10">
    <location>
        <begin position="8"/>
        <end position="430"/>
    </location>
</feature>
<dbReference type="PROSITE" id="PS50075">
    <property type="entry name" value="CARRIER"/>
    <property type="match status" value="1"/>
</dbReference>
<dbReference type="Pfam" id="PF21089">
    <property type="entry name" value="PKS_DH_N"/>
    <property type="match status" value="1"/>
</dbReference>
<dbReference type="GO" id="GO:0044550">
    <property type="term" value="P:secondary metabolite biosynthetic process"/>
    <property type="evidence" value="ECO:0007669"/>
    <property type="project" value="TreeGrafter"/>
</dbReference>
<evidence type="ECO:0000313" key="12">
    <source>
        <dbReference type="EMBL" id="KAF3799978.1"/>
    </source>
</evidence>
<evidence type="ECO:0000256" key="7">
    <source>
        <dbReference type="ARBA" id="ARBA00023315"/>
    </source>
</evidence>
<dbReference type="PROSITE" id="PS00012">
    <property type="entry name" value="PHOSPHOPANTETHEINE"/>
    <property type="match status" value="1"/>
</dbReference>
<dbReference type="Gene3D" id="3.40.47.10">
    <property type="match status" value="1"/>
</dbReference>
<dbReference type="Pfam" id="PF00698">
    <property type="entry name" value="Acyl_transf_1"/>
    <property type="match status" value="1"/>
</dbReference>
<dbReference type="SUPFAM" id="SSF51735">
    <property type="entry name" value="NAD(P)-binding Rossmann-fold domains"/>
    <property type="match status" value="2"/>
</dbReference>
<dbReference type="InterPro" id="IPR009081">
    <property type="entry name" value="PP-bd_ACP"/>
</dbReference>
<evidence type="ECO:0000313" key="13">
    <source>
        <dbReference type="Proteomes" id="UP000613401"/>
    </source>
</evidence>
<dbReference type="Pfam" id="PF02801">
    <property type="entry name" value="Ketoacyl-synt_C"/>
    <property type="match status" value="1"/>
</dbReference>
<dbReference type="InterPro" id="IPR016036">
    <property type="entry name" value="Malonyl_transacylase_ACP-bd"/>
</dbReference>
<dbReference type="PROSITE" id="PS52004">
    <property type="entry name" value="KS3_2"/>
    <property type="match status" value="1"/>
</dbReference>
<keyword evidence="6" id="KW-0511">Multifunctional enzyme</keyword>
<comment type="caution">
    <text evidence="12">The sequence shown here is derived from an EMBL/GenBank/DDBJ whole genome shotgun (WGS) entry which is preliminary data.</text>
</comment>
<dbReference type="GO" id="GO:0004312">
    <property type="term" value="F:fatty acid synthase activity"/>
    <property type="evidence" value="ECO:0007669"/>
    <property type="project" value="TreeGrafter"/>
</dbReference>
<dbReference type="SMART" id="SM00823">
    <property type="entry name" value="PKS_PP"/>
    <property type="match status" value="1"/>
</dbReference>
<dbReference type="SUPFAM" id="SSF52151">
    <property type="entry name" value="FabD/lysophospholipase-like"/>
    <property type="match status" value="1"/>
</dbReference>
<dbReference type="GO" id="GO:0016491">
    <property type="term" value="F:oxidoreductase activity"/>
    <property type="evidence" value="ECO:0007669"/>
    <property type="project" value="UniProtKB-KW"/>
</dbReference>
<dbReference type="CDD" id="cd05195">
    <property type="entry name" value="enoyl_red"/>
    <property type="match status" value="1"/>
</dbReference>
<evidence type="ECO:0000259" key="11">
    <source>
        <dbReference type="PROSITE" id="PS52019"/>
    </source>
</evidence>
<dbReference type="InterPro" id="IPR020807">
    <property type="entry name" value="PKS_DH"/>
</dbReference>